<dbReference type="KEGG" id="alj:G8D99_04860"/>
<name>A0A6G8S361_9GAMM</name>
<proteinExistence type="predicted"/>
<reference evidence="1 2" key="1">
    <citation type="submission" date="2020-03" db="EMBL/GenBank/DDBJ databases">
        <authorList>
            <person name="Zhu W."/>
        </authorList>
    </citation>
    <scope>NUCLEOTIDE SEQUENCE [LARGE SCALE GENOMIC DNA]</scope>
    <source>
        <strain evidence="1 2">185</strain>
    </source>
</reference>
<gene>
    <name evidence="1" type="ORF">G8D99_04860</name>
</gene>
<accession>A0A6G8S361</accession>
<dbReference type="EMBL" id="CP049916">
    <property type="protein sequence ID" value="QIO08413.1"/>
    <property type="molecule type" value="Genomic_DNA"/>
</dbReference>
<evidence type="ECO:0000313" key="1">
    <source>
        <dbReference type="EMBL" id="QIO08413.1"/>
    </source>
</evidence>
<protein>
    <submittedName>
        <fullName evidence="1">Uncharacterized protein</fullName>
    </submittedName>
</protein>
<sequence length="98" mass="11400">MTKYIAKTNNRTALFLSNFYSTFEESVANINKIEHNRILTIKNDPISSQHILVIDSKNPNKNFRIEKRDIELANQNRQSLYHLLTNVFDDLKVHATPA</sequence>
<keyword evidence="2" id="KW-1185">Reference proteome</keyword>
<dbReference type="RefSeq" id="WP_166323144.1">
    <property type="nucleotide sequence ID" value="NZ_CP049916.1"/>
</dbReference>
<evidence type="ECO:0000313" key="2">
    <source>
        <dbReference type="Proteomes" id="UP000501939"/>
    </source>
</evidence>
<dbReference type="AlphaFoldDB" id="A0A6G8S361"/>
<dbReference type="Proteomes" id="UP000501939">
    <property type="component" value="Chromosome"/>
</dbReference>
<organism evidence="1 2">
    <name type="scientific">Acinetobacter lanii</name>
    <dbReference type="NCBI Taxonomy" id="2715163"/>
    <lineage>
        <taxon>Bacteria</taxon>
        <taxon>Pseudomonadati</taxon>
        <taxon>Pseudomonadota</taxon>
        <taxon>Gammaproteobacteria</taxon>
        <taxon>Moraxellales</taxon>
        <taxon>Moraxellaceae</taxon>
        <taxon>Acinetobacter</taxon>
    </lineage>
</organism>